<organism evidence="1 2">
    <name type="scientific">Dyadobacter pollutisoli</name>
    <dbReference type="NCBI Taxonomy" id="2910158"/>
    <lineage>
        <taxon>Bacteria</taxon>
        <taxon>Pseudomonadati</taxon>
        <taxon>Bacteroidota</taxon>
        <taxon>Cytophagia</taxon>
        <taxon>Cytophagales</taxon>
        <taxon>Spirosomataceae</taxon>
        <taxon>Dyadobacter</taxon>
    </lineage>
</organism>
<proteinExistence type="predicted"/>
<dbReference type="AlphaFoldDB" id="A0A9E8NBE7"/>
<dbReference type="Pfam" id="PF20553">
    <property type="entry name" value="Methyltransf_35"/>
    <property type="match status" value="1"/>
</dbReference>
<reference evidence="1" key="1">
    <citation type="submission" date="2022-11" db="EMBL/GenBank/DDBJ databases">
        <title>Dyadobacter pollutisoli sp. nov., isolated from plastic dumped soil.</title>
        <authorList>
            <person name="Kim J.M."/>
            <person name="Kim K.R."/>
            <person name="Lee J.K."/>
            <person name="Hao L."/>
            <person name="Jeon C.O."/>
        </authorList>
    </citation>
    <scope>NUCLEOTIDE SEQUENCE</scope>
    <source>
        <strain evidence="1">U1</strain>
    </source>
</reference>
<name>A0A9E8NBE7_9BACT</name>
<sequence length="336" mass="38757">MSGGYVFYNQRPNKAVERQLFVELLVKLNRHIPVSKYNYISFGGTYFEDFKLVHSYFANSTMVSIEEDANIFARQRFNKPLGCIIAENCTSDDFIINKFDKYEQNIIWLDYADSKQHQTQLGEFKSLLTKSNELDVIKITLNANLDTLFSQSKRKEDGRAFNTAELNQRRYENLKSRINNFLPNDIGPSDLAANRYPLVLNRAVGVAAAQAMSTMRPGLLFQPLTSFFYEDSINQMMTVTGIILKEGTSEALFEETALGDWELASTEWGKCLQILVPPLTVKEKLTLDQNIPCTDIASLQEVLNFKFDSVAHRHDSMLDHYNKYYRYYPTFHRVSY</sequence>
<dbReference type="InterPro" id="IPR046788">
    <property type="entry name" value="Methyltransf_35"/>
</dbReference>
<dbReference type="KEGG" id="dpf:ON006_26285"/>
<protein>
    <submittedName>
        <fullName evidence="1">Uncharacterized protein</fullName>
    </submittedName>
</protein>
<dbReference type="EMBL" id="CP112998">
    <property type="protein sequence ID" value="WAC11229.1"/>
    <property type="molecule type" value="Genomic_DNA"/>
</dbReference>
<evidence type="ECO:0000313" key="2">
    <source>
        <dbReference type="Proteomes" id="UP001164653"/>
    </source>
</evidence>
<evidence type="ECO:0000313" key="1">
    <source>
        <dbReference type="EMBL" id="WAC11229.1"/>
    </source>
</evidence>
<dbReference type="RefSeq" id="WP_244824211.1">
    <property type="nucleotide sequence ID" value="NZ_CP112998.1"/>
</dbReference>
<keyword evidence="2" id="KW-1185">Reference proteome</keyword>
<dbReference type="Proteomes" id="UP001164653">
    <property type="component" value="Chromosome"/>
</dbReference>
<gene>
    <name evidence="1" type="ORF">ON006_26285</name>
</gene>
<accession>A0A9E8NBE7</accession>